<sequence>MPQSMVSESHTWSSIRKQEFHAYLYWAFYNSPLPATHLLPDRLRKVLNHAIGQIENRARMVIPDGPNPHLAHGRQT</sequence>
<dbReference type="AlphaFoldDB" id="A0AAD4GKZ4"/>
<name>A0AAD4GKZ4_BOLED</name>
<protein>
    <submittedName>
        <fullName evidence="1">Uncharacterized protein</fullName>
    </submittedName>
</protein>
<dbReference type="Proteomes" id="UP001194468">
    <property type="component" value="Unassembled WGS sequence"/>
</dbReference>
<reference evidence="1" key="1">
    <citation type="submission" date="2019-10" db="EMBL/GenBank/DDBJ databases">
        <authorList>
            <consortium name="DOE Joint Genome Institute"/>
            <person name="Kuo A."/>
            <person name="Miyauchi S."/>
            <person name="Kiss E."/>
            <person name="Drula E."/>
            <person name="Kohler A."/>
            <person name="Sanchez-Garcia M."/>
            <person name="Andreopoulos B."/>
            <person name="Barry K.W."/>
            <person name="Bonito G."/>
            <person name="Buee M."/>
            <person name="Carver A."/>
            <person name="Chen C."/>
            <person name="Cichocki N."/>
            <person name="Clum A."/>
            <person name="Culley D."/>
            <person name="Crous P.W."/>
            <person name="Fauchery L."/>
            <person name="Girlanda M."/>
            <person name="Hayes R."/>
            <person name="Keri Z."/>
            <person name="LaButti K."/>
            <person name="Lipzen A."/>
            <person name="Lombard V."/>
            <person name="Magnuson J."/>
            <person name="Maillard F."/>
            <person name="Morin E."/>
            <person name="Murat C."/>
            <person name="Nolan M."/>
            <person name="Ohm R."/>
            <person name="Pangilinan J."/>
            <person name="Pereira M."/>
            <person name="Perotto S."/>
            <person name="Peter M."/>
            <person name="Riley R."/>
            <person name="Sitrit Y."/>
            <person name="Stielow B."/>
            <person name="Szollosi G."/>
            <person name="Zifcakova L."/>
            <person name="Stursova M."/>
            <person name="Spatafora J.W."/>
            <person name="Tedersoo L."/>
            <person name="Vaario L.-M."/>
            <person name="Yamada A."/>
            <person name="Yan M."/>
            <person name="Wang P."/>
            <person name="Xu J."/>
            <person name="Bruns T."/>
            <person name="Baldrian P."/>
            <person name="Vilgalys R."/>
            <person name="Henrissat B."/>
            <person name="Grigoriev I.V."/>
            <person name="Hibbett D."/>
            <person name="Nagy L.G."/>
            <person name="Martin F.M."/>
        </authorList>
    </citation>
    <scope>NUCLEOTIDE SEQUENCE</scope>
    <source>
        <strain evidence="1">BED1</strain>
    </source>
</reference>
<gene>
    <name evidence="1" type="ORF">L210DRAFT_3520835</name>
</gene>
<evidence type="ECO:0000313" key="1">
    <source>
        <dbReference type="EMBL" id="KAF8450592.1"/>
    </source>
</evidence>
<accession>A0AAD4GKZ4</accession>
<keyword evidence="2" id="KW-1185">Reference proteome</keyword>
<organism evidence="1 2">
    <name type="scientific">Boletus edulis BED1</name>
    <dbReference type="NCBI Taxonomy" id="1328754"/>
    <lineage>
        <taxon>Eukaryota</taxon>
        <taxon>Fungi</taxon>
        <taxon>Dikarya</taxon>
        <taxon>Basidiomycota</taxon>
        <taxon>Agaricomycotina</taxon>
        <taxon>Agaricomycetes</taxon>
        <taxon>Agaricomycetidae</taxon>
        <taxon>Boletales</taxon>
        <taxon>Boletineae</taxon>
        <taxon>Boletaceae</taxon>
        <taxon>Boletoideae</taxon>
        <taxon>Boletus</taxon>
    </lineage>
</organism>
<proteinExistence type="predicted"/>
<reference evidence="1" key="2">
    <citation type="journal article" date="2020" name="Nat. Commun.">
        <title>Large-scale genome sequencing of mycorrhizal fungi provides insights into the early evolution of symbiotic traits.</title>
        <authorList>
            <person name="Miyauchi S."/>
            <person name="Kiss E."/>
            <person name="Kuo A."/>
            <person name="Drula E."/>
            <person name="Kohler A."/>
            <person name="Sanchez-Garcia M."/>
            <person name="Morin E."/>
            <person name="Andreopoulos B."/>
            <person name="Barry K.W."/>
            <person name="Bonito G."/>
            <person name="Buee M."/>
            <person name="Carver A."/>
            <person name="Chen C."/>
            <person name="Cichocki N."/>
            <person name="Clum A."/>
            <person name="Culley D."/>
            <person name="Crous P.W."/>
            <person name="Fauchery L."/>
            <person name="Girlanda M."/>
            <person name="Hayes R.D."/>
            <person name="Keri Z."/>
            <person name="LaButti K."/>
            <person name="Lipzen A."/>
            <person name="Lombard V."/>
            <person name="Magnuson J."/>
            <person name="Maillard F."/>
            <person name="Murat C."/>
            <person name="Nolan M."/>
            <person name="Ohm R.A."/>
            <person name="Pangilinan J."/>
            <person name="Pereira M.F."/>
            <person name="Perotto S."/>
            <person name="Peter M."/>
            <person name="Pfister S."/>
            <person name="Riley R."/>
            <person name="Sitrit Y."/>
            <person name="Stielow J.B."/>
            <person name="Szollosi G."/>
            <person name="Zifcakova L."/>
            <person name="Stursova M."/>
            <person name="Spatafora J.W."/>
            <person name="Tedersoo L."/>
            <person name="Vaario L.M."/>
            <person name="Yamada A."/>
            <person name="Yan M."/>
            <person name="Wang P."/>
            <person name="Xu J."/>
            <person name="Bruns T."/>
            <person name="Baldrian P."/>
            <person name="Vilgalys R."/>
            <person name="Dunand C."/>
            <person name="Henrissat B."/>
            <person name="Grigoriev I.V."/>
            <person name="Hibbett D."/>
            <person name="Nagy L.G."/>
            <person name="Martin F.M."/>
        </authorList>
    </citation>
    <scope>NUCLEOTIDE SEQUENCE</scope>
    <source>
        <strain evidence="1">BED1</strain>
    </source>
</reference>
<comment type="caution">
    <text evidence="1">The sequence shown here is derived from an EMBL/GenBank/DDBJ whole genome shotgun (WGS) entry which is preliminary data.</text>
</comment>
<dbReference type="EMBL" id="WHUW01000002">
    <property type="protein sequence ID" value="KAF8450592.1"/>
    <property type="molecule type" value="Genomic_DNA"/>
</dbReference>
<evidence type="ECO:0000313" key="2">
    <source>
        <dbReference type="Proteomes" id="UP001194468"/>
    </source>
</evidence>